<dbReference type="InterPro" id="IPR036249">
    <property type="entry name" value="Thioredoxin-like_sf"/>
</dbReference>
<evidence type="ECO:0000256" key="4">
    <source>
        <dbReference type="PIRSR" id="PIRSR603782-2"/>
    </source>
</evidence>
<dbReference type="PANTHER" id="PTHR12151:SF25">
    <property type="entry name" value="LINALOOL DEHYDRATASE_ISOMERASE DOMAIN-CONTAINING PROTEIN"/>
    <property type="match status" value="1"/>
</dbReference>
<dbReference type="CDD" id="cd02968">
    <property type="entry name" value="SCO"/>
    <property type="match status" value="1"/>
</dbReference>
<evidence type="ECO:0000313" key="6">
    <source>
        <dbReference type="Proteomes" id="UP000294547"/>
    </source>
</evidence>
<comment type="similarity">
    <text evidence="1">Belongs to the SCO1/2 family.</text>
</comment>
<proteinExistence type="inferred from homology"/>
<keyword evidence="2 3" id="KW-0186">Copper</keyword>
<dbReference type="EMBL" id="SNXY01000008">
    <property type="protein sequence ID" value="TDP84048.1"/>
    <property type="molecule type" value="Genomic_DNA"/>
</dbReference>
<feature type="binding site" evidence="3">
    <location>
        <position position="78"/>
    </location>
    <ligand>
        <name>Cu cation</name>
        <dbReference type="ChEBI" id="CHEBI:23378"/>
    </ligand>
</feature>
<dbReference type="InterPro" id="IPR003782">
    <property type="entry name" value="SCO1/SenC"/>
</dbReference>
<feature type="binding site" evidence="3">
    <location>
        <position position="168"/>
    </location>
    <ligand>
        <name>Cu cation</name>
        <dbReference type="ChEBI" id="CHEBI:23378"/>
    </ligand>
</feature>
<dbReference type="Gene3D" id="3.40.30.10">
    <property type="entry name" value="Glutaredoxin"/>
    <property type="match status" value="1"/>
</dbReference>
<name>A0A4V3CVW4_9HYPH</name>
<organism evidence="5 6">
    <name type="scientific">Oharaeibacter diazotrophicus</name>
    <dbReference type="NCBI Taxonomy" id="1920512"/>
    <lineage>
        <taxon>Bacteria</taxon>
        <taxon>Pseudomonadati</taxon>
        <taxon>Pseudomonadota</taxon>
        <taxon>Alphaproteobacteria</taxon>
        <taxon>Hyphomicrobiales</taxon>
        <taxon>Pleomorphomonadaceae</taxon>
        <taxon>Oharaeibacter</taxon>
    </lineage>
</organism>
<evidence type="ECO:0000256" key="3">
    <source>
        <dbReference type="PIRSR" id="PIRSR603782-1"/>
    </source>
</evidence>
<dbReference type="OrthoDB" id="9790194at2"/>
<keyword evidence="3" id="KW-0479">Metal-binding</keyword>
<dbReference type="Pfam" id="PF02630">
    <property type="entry name" value="SCO1-SenC"/>
    <property type="match status" value="1"/>
</dbReference>
<dbReference type="FunFam" id="3.40.30.10:FF:000013">
    <property type="entry name" value="Blast:Protein SCO1 homolog, mitochondrial"/>
    <property type="match status" value="1"/>
</dbReference>
<evidence type="ECO:0000256" key="2">
    <source>
        <dbReference type="ARBA" id="ARBA00023008"/>
    </source>
</evidence>
<dbReference type="SUPFAM" id="SSF52833">
    <property type="entry name" value="Thioredoxin-like"/>
    <property type="match status" value="1"/>
</dbReference>
<feature type="disulfide bond" description="Redox-active" evidence="4">
    <location>
        <begin position="78"/>
        <end position="82"/>
    </location>
</feature>
<keyword evidence="4" id="KW-1015">Disulfide bond</keyword>
<sequence>MNTVRVVRLATWLLIAVLAGATGYVIWQAETRPTTTSTVTDAAAIGGPFTLTDTTGARVTEARFAGRPHAIFFGYTHCPDVCPTTLGEMSVMLADMGAEASKLDVYFVTVDPERDTAASMKDYLSAFSDRIVGLTGTEAEVADMVAAYRVYRRKVPAPDGGADYTMDHTAAVYLFDAAGSFKGTISYGEKQEDALAKLKRLAAG</sequence>
<feature type="binding site" evidence="3">
    <location>
        <position position="82"/>
    </location>
    <ligand>
        <name>Cu cation</name>
        <dbReference type="ChEBI" id="CHEBI:23378"/>
    </ligand>
</feature>
<comment type="caution">
    <text evidence="5">The sequence shown here is derived from an EMBL/GenBank/DDBJ whole genome shotgun (WGS) entry which is preliminary data.</text>
</comment>
<reference evidence="5 6" key="1">
    <citation type="submission" date="2019-03" db="EMBL/GenBank/DDBJ databases">
        <title>Genomic Encyclopedia of Type Strains, Phase IV (KMG-IV): sequencing the most valuable type-strain genomes for metagenomic binning, comparative biology and taxonomic classification.</title>
        <authorList>
            <person name="Goeker M."/>
        </authorList>
    </citation>
    <scope>NUCLEOTIDE SEQUENCE [LARGE SCALE GENOMIC DNA]</scope>
    <source>
        <strain evidence="5 6">DSM 102969</strain>
    </source>
</reference>
<dbReference type="AlphaFoldDB" id="A0A4V3CVW4"/>
<protein>
    <submittedName>
        <fullName evidence="5">Protein SCO1/2</fullName>
    </submittedName>
</protein>
<evidence type="ECO:0000256" key="1">
    <source>
        <dbReference type="ARBA" id="ARBA00010996"/>
    </source>
</evidence>
<evidence type="ECO:0000313" key="5">
    <source>
        <dbReference type="EMBL" id="TDP84048.1"/>
    </source>
</evidence>
<dbReference type="RefSeq" id="WP_126539879.1">
    <property type="nucleotide sequence ID" value="NZ_BSPM01000002.1"/>
</dbReference>
<gene>
    <name evidence="5" type="ORF">EDD54_2651</name>
</gene>
<dbReference type="PANTHER" id="PTHR12151">
    <property type="entry name" value="ELECTRON TRANSPORT PROTIN SCO1/SENC FAMILY MEMBER"/>
    <property type="match status" value="1"/>
</dbReference>
<keyword evidence="6" id="KW-1185">Reference proteome</keyword>
<accession>A0A4V3CVW4</accession>
<dbReference type="Proteomes" id="UP000294547">
    <property type="component" value="Unassembled WGS sequence"/>
</dbReference>
<dbReference type="GO" id="GO:0046872">
    <property type="term" value="F:metal ion binding"/>
    <property type="evidence" value="ECO:0007669"/>
    <property type="project" value="UniProtKB-KW"/>
</dbReference>